<evidence type="ECO:0000313" key="1">
    <source>
        <dbReference type="EMBL" id="XCN67457.1"/>
    </source>
</evidence>
<dbReference type="InterPro" id="IPR045662">
    <property type="entry name" value="DUF6388"/>
</dbReference>
<organism evidence="1">
    <name type="scientific">Pseudomonas syringae CC1417</name>
    <dbReference type="NCBI Taxonomy" id="1357272"/>
    <lineage>
        <taxon>Bacteria</taxon>
        <taxon>Pseudomonadati</taxon>
        <taxon>Pseudomonadota</taxon>
        <taxon>Gammaproteobacteria</taxon>
        <taxon>Pseudomonadales</taxon>
        <taxon>Pseudomonadaceae</taxon>
        <taxon>Pseudomonas</taxon>
        <taxon>Pseudomonas syringae</taxon>
    </lineage>
</organism>
<reference evidence="1" key="2">
    <citation type="submission" date="2024-07" db="EMBL/GenBank/DDBJ databases">
        <title>A complete genome sequence for Pseudomonas syringae CC1417.</title>
        <authorList>
            <person name="Baltrus D.A."/>
        </authorList>
    </citation>
    <scope>NUCLEOTIDE SEQUENCE</scope>
    <source>
        <strain evidence="1">CC1417</strain>
    </source>
</reference>
<dbReference type="Pfam" id="PF19925">
    <property type="entry name" value="DUF6388"/>
    <property type="match status" value="1"/>
</dbReference>
<proteinExistence type="predicted"/>
<name>A0AAU8LGA7_PSESX</name>
<accession>A0AAU8LGA7</accession>
<gene>
    <name evidence="1" type="ORF">N011_23755</name>
</gene>
<reference evidence="1" key="1">
    <citation type="journal article" date="2014" name="Genome Announc.">
        <title>Draft Genome Sequences of a Phylogenetically Diverse Suite of Pseudomonas syringae Strains from Multiple Source Populations.</title>
        <authorList>
            <person name="Baltrus D.A."/>
            <person name="Yourstone S."/>
            <person name="Lind A."/>
            <person name="Guilbaud C."/>
            <person name="Sands D.C."/>
            <person name="Jones C.D."/>
            <person name="Morris C.E."/>
            <person name="Dangl J.L."/>
        </authorList>
    </citation>
    <scope>NUCLEOTIDE SEQUENCE</scope>
    <source>
        <strain evidence="1">CC1417</strain>
    </source>
</reference>
<dbReference type="EMBL" id="CP159362">
    <property type="protein sequence ID" value="XCN67457.1"/>
    <property type="molecule type" value="Genomic_DNA"/>
</dbReference>
<dbReference type="AlphaFoldDB" id="A0AAU8LGA7"/>
<protein>
    <submittedName>
        <fullName evidence="1">DUF6388 family protein</fullName>
    </submittedName>
</protein>
<sequence>MPFSDTQVIQALEIFIRRNEQLQQELANLNRHPGGLFISERRAEHARSAFLRAAQERDTTPLDFALRLIARTPSELEQLREERRMRLAS</sequence>
<dbReference type="RefSeq" id="WP_024685040.1">
    <property type="nucleotide sequence ID" value="NZ_CP159362.1"/>
</dbReference>